<evidence type="ECO:0000313" key="2">
    <source>
        <dbReference type="EMBL" id="CAG8646375.1"/>
    </source>
</evidence>
<feature type="non-terminal residue" evidence="2">
    <location>
        <position position="1"/>
    </location>
</feature>
<protein>
    <submittedName>
        <fullName evidence="2">7285_t:CDS:1</fullName>
    </submittedName>
</protein>
<proteinExistence type="predicted"/>
<keyword evidence="3" id="KW-1185">Reference proteome</keyword>
<accession>A0A9N9DNZ4</accession>
<evidence type="ECO:0000313" key="3">
    <source>
        <dbReference type="Proteomes" id="UP000789572"/>
    </source>
</evidence>
<dbReference type="Proteomes" id="UP000789572">
    <property type="component" value="Unassembled WGS sequence"/>
</dbReference>
<reference evidence="2" key="1">
    <citation type="submission" date="2021-06" db="EMBL/GenBank/DDBJ databases">
        <authorList>
            <person name="Kallberg Y."/>
            <person name="Tangrot J."/>
            <person name="Rosling A."/>
        </authorList>
    </citation>
    <scope>NUCLEOTIDE SEQUENCE</scope>
    <source>
        <strain evidence="2">IA702</strain>
    </source>
</reference>
<feature type="region of interest" description="Disordered" evidence="1">
    <location>
        <begin position="1"/>
        <end position="23"/>
    </location>
</feature>
<dbReference type="OrthoDB" id="48057at2759"/>
<evidence type="ECO:0000256" key="1">
    <source>
        <dbReference type="SAM" id="MobiDB-lite"/>
    </source>
</evidence>
<sequence>MKPSESIASASSSNLSDDSTLRDETSTISTTLTTASVNSDNSVDHDLDKLISERHSKIITTCHKDSEHDPDHHSKFATWLGLLKKFIGVKDIVSMRISLPAQLIEPIGNLEYWNYNDRPDYFV</sequence>
<name>A0A9N9DNZ4_9GLOM</name>
<gene>
    <name evidence="2" type="ORF">POCULU_LOCUS9705</name>
</gene>
<organism evidence="2 3">
    <name type="scientific">Paraglomus occultum</name>
    <dbReference type="NCBI Taxonomy" id="144539"/>
    <lineage>
        <taxon>Eukaryota</taxon>
        <taxon>Fungi</taxon>
        <taxon>Fungi incertae sedis</taxon>
        <taxon>Mucoromycota</taxon>
        <taxon>Glomeromycotina</taxon>
        <taxon>Glomeromycetes</taxon>
        <taxon>Paraglomerales</taxon>
        <taxon>Paraglomeraceae</taxon>
        <taxon>Paraglomus</taxon>
    </lineage>
</organism>
<comment type="caution">
    <text evidence="2">The sequence shown here is derived from an EMBL/GenBank/DDBJ whole genome shotgun (WGS) entry which is preliminary data.</text>
</comment>
<feature type="compositionally biased region" description="Low complexity" evidence="1">
    <location>
        <begin position="1"/>
        <end position="18"/>
    </location>
</feature>
<dbReference type="AlphaFoldDB" id="A0A9N9DNZ4"/>
<dbReference type="EMBL" id="CAJVPJ010003920">
    <property type="protein sequence ID" value="CAG8646375.1"/>
    <property type="molecule type" value="Genomic_DNA"/>
</dbReference>